<feature type="region of interest" description="Disordered" evidence="1">
    <location>
        <begin position="192"/>
        <end position="215"/>
    </location>
</feature>
<accession>A0ABY5I626</accession>
<evidence type="ECO:0000313" key="2">
    <source>
        <dbReference type="EMBL" id="UTY39405.1"/>
    </source>
</evidence>
<evidence type="ECO:0000313" key="3">
    <source>
        <dbReference type="Proteomes" id="UP001060112"/>
    </source>
</evidence>
<gene>
    <name evidence="2" type="ORF">NMU03_00805</name>
</gene>
<evidence type="ECO:0000256" key="1">
    <source>
        <dbReference type="SAM" id="MobiDB-lite"/>
    </source>
</evidence>
<dbReference type="Proteomes" id="UP001060112">
    <property type="component" value="Chromosome"/>
</dbReference>
<dbReference type="RefSeq" id="WP_290140479.1">
    <property type="nucleotide sequence ID" value="NZ_CP101620.1"/>
</dbReference>
<name>A0ABY5I626_9FIRM</name>
<reference evidence="2" key="1">
    <citation type="submission" date="2022-07" db="EMBL/GenBank/DDBJ databases">
        <title>Faecal culturing of patients with breast cancer.</title>
        <authorList>
            <person name="Teng N.M.Y."/>
            <person name="Kiu R."/>
            <person name="Evans R."/>
            <person name="Baker D.J."/>
            <person name="Zenner C."/>
            <person name="Robinson S.D."/>
            <person name="Hall L.J."/>
        </authorList>
    </citation>
    <scope>NUCLEOTIDE SEQUENCE</scope>
    <source>
        <strain evidence="2">LH1062</strain>
    </source>
</reference>
<proteinExistence type="predicted"/>
<protein>
    <recommendedName>
        <fullName evidence="4">DUF4194 domain-containing protein</fullName>
    </recommendedName>
</protein>
<feature type="compositionally biased region" description="Acidic residues" evidence="1">
    <location>
        <begin position="197"/>
        <end position="215"/>
    </location>
</feature>
<sequence>MKITREERQLYKFLDCVNKIFGKTDERTYVAGLLDKLYFYAPGYCGVYESLENIDRLIDAYDFDKCIYQLKQLPNKSFVLDKVEGDALSNARTRDNIVSYVEGRMDDSWVDEMDKHYTKKIAKIASVTGKWISDDDVGYLKMFDIFNVHNGYDYLRFETEDDLSKISLIFTAFAVVPNENDSSQMKIEAYVENREESFEEPPEEFEDEEYGDPMA</sequence>
<organism evidence="2 3">
    <name type="scientific">Allocoprobacillus halotolerans</name>
    <dbReference type="NCBI Taxonomy" id="2944914"/>
    <lineage>
        <taxon>Bacteria</taxon>
        <taxon>Bacillati</taxon>
        <taxon>Bacillota</taxon>
        <taxon>Erysipelotrichia</taxon>
        <taxon>Erysipelotrichales</taxon>
        <taxon>Erysipelotrichaceae</taxon>
        <taxon>Allocoprobacillus</taxon>
    </lineage>
</organism>
<keyword evidence="3" id="KW-1185">Reference proteome</keyword>
<evidence type="ECO:0008006" key="4">
    <source>
        <dbReference type="Google" id="ProtNLM"/>
    </source>
</evidence>
<dbReference type="EMBL" id="CP101620">
    <property type="protein sequence ID" value="UTY39405.1"/>
    <property type="molecule type" value="Genomic_DNA"/>
</dbReference>